<evidence type="ECO:0000256" key="2">
    <source>
        <dbReference type="SAM" id="MobiDB-lite"/>
    </source>
</evidence>
<dbReference type="GO" id="GO:0051087">
    <property type="term" value="F:protein-folding chaperone binding"/>
    <property type="evidence" value="ECO:0007669"/>
    <property type="project" value="TreeGrafter"/>
</dbReference>
<dbReference type="GO" id="GO:0006457">
    <property type="term" value="P:protein folding"/>
    <property type="evidence" value="ECO:0007669"/>
    <property type="project" value="InterPro"/>
</dbReference>
<comment type="caution">
    <text evidence="4">The sequence shown here is derived from an EMBL/GenBank/DDBJ whole genome shotgun (WGS) entry which is preliminary data.</text>
</comment>
<keyword evidence="5" id="KW-1185">Reference proteome</keyword>
<dbReference type="GO" id="GO:0005829">
    <property type="term" value="C:cytosol"/>
    <property type="evidence" value="ECO:0007669"/>
    <property type="project" value="TreeGrafter"/>
</dbReference>
<feature type="domain" description="Chaperone DnaJ C-terminal" evidence="3">
    <location>
        <begin position="88"/>
        <end position="245"/>
    </location>
</feature>
<dbReference type="InterPro" id="IPR008971">
    <property type="entry name" value="HSP40/DnaJ_pept-bd"/>
</dbReference>
<dbReference type="SUPFAM" id="SSF49493">
    <property type="entry name" value="HSP40/DnaJ peptide-binding domain"/>
    <property type="match status" value="2"/>
</dbReference>
<reference evidence="4 5" key="1">
    <citation type="submission" date="2020-10" db="EMBL/GenBank/DDBJ databases">
        <title>The Coptis chinensis genome and diversification of protoberbering-type alkaloids.</title>
        <authorList>
            <person name="Wang B."/>
            <person name="Shu S."/>
            <person name="Song C."/>
            <person name="Liu Y."/>
        </authorList>
    </citation>
    <scope>NUCLEOTIDE SEQUENCE [LARGE SCALE GENOMIC DNA]</scope>
    <source>
        <strain evidence="4">HL-2020</strain>
        <tissue evidence="4">Leaf</tissue>
    </source>
</reference>
<dbReference type="PANTHER" id="PTHR24078:SF175">
    <property type="entry name" value="DNAJ HEAT SHOCK FAMILY PROTEIN"/>
    <property type="match status" value="1"/>
</dbReference>
<dbReference type="Proteomes" id="UP000631114">
    <property type="component" value="Unassembled WGS sequence"/>
</dbReference>
<dbReference type="Gene3D" id="2.60.260.20">
    <property type="entry name" value="Urease metallochaperone UreE, N-terminal domain"/>
    <property type="match status" value="2"/>
</dbReference>
<sequence length="263" mass="29007">MISLVKKALKSGQVPPPPSSFRNNNTNTATTSGLHPNSSYRFNPRNADDIYNELFGNTGSDFGGRRADAFFRTSNNTGDALRKAPIMENRLPCSLEDLYFGTTKKMRISRTVADMYGKPGTEEEILTIDVKPGWKKGTKITFPEKGNREHGVVPGDLVFVIDEKPHGVYRRDGNDLVMNQRISLVHALTGQTLNLTSLDGRNVTIPITSVVQPGFEMVIPGEGMPISKEPGKKGNLRIKFDIKFPSRLTAEQKSSLIKVLGES</sequence>
<dbReference type="Pfam" id="PF01556">
    <property type="entry name" value="DnaJ_C"/>
    <property type="match status" value="1"/>
</dbReference>
<dbReference type="OrthoDB" id="550424at2759"/>
<feature type="region of interest" description="Disordered" evidence="2">
    <location>
        <begin position="1"/>
        <end position="40"/>
    </location>
</feature>
<dbReference type="AlphaFoldDB" id="A0A835M0J6"/>
<protein>
    <recommendedName>
        <fullName evidence="3">Chaperone DnaJ C-terminal domain-containing protein</fullName>
    </recommendedName>
</protein>
<dbReference type="PANTHER" id="PTHR24078">
    <property type="entry name" value="DNAJ HOMOLOG SUBFAMILY C MEMBER"/>
    <property type="match status" value="1"/>
</dbReference>
<keyword evidence="1" id="KW-0143">Chaperone</keyword>
<accession>A0A835M0J6</accession>
<name>A0A835M0J6_9MAGN</name>
<dbReference type="EMBL" id="JADFTS010000005">
    <property type="protein sequence ID" value="KAF9606266.1"/>
    <property type="molecule type" value="Genomic_DNA"/>
</dbReference>
<feature type="compositionally biased region" description="Polar residues" evidence="2">
    <location>
        <begin position="20"/>
        <end position="40"/>
    </location>
</feature>
<dbReference type="InterPro" id="IPR051339">
    <property type="entry name" value="DnaJ_subfamily_B"/>
</dbReference>
<dbReference type="FunFam" id="2.60.260.20:FF:000002">
    <property type="entry name" value="Dnaj homolog subfamily b member"/>
    <property type="match status" value="1"/>
</dbReference>
<dbReference type="GO" id="GO:0051082">
    <property type="term" value="F:unfolded protein binding"/>
    <property type="evidence" value="ECO:0007669"/>
    <property type="project" value="InterPro"/>
</dbReference>
<dbReference type="CDD" id="cd10747">
    <property type="entry name" value="DnaJ_C"/>
    <property type="match status" value="1"/>
</dbReference>
<proteinExistence type="predicted"/>
<evidence type="ECO:0000259" key="3">
    <source>
        <dbReference type="Pfam" id="PF01556"/>
    </source>
</evidence>
<dbReference type="FunFam" id="2.60.260.20:FF:000030">
    <property type="entry name" value="DNAJ heat shock family protein"/>
    <property type="match status" value="1"/>
</dbReference>
<evidence type="ECO:0000256" key="1">
    <source>
        <dbReference type="ARBA" id="ARBA00023186"/>
    </source>
</evidence>
<evidence type="ECO:0000313" key="5">
    <source>
        <dbReference type="Proteomes" id="UP000631114"/>
    </source>
</evidence>
<organism evidence="4 5">
    <name type="scientific">Coptis chinensis</name>
    <dbReference type="NCBI Taxonomy" id="261450"/>
    <lineage>
        <taxon>Eukaryota</taxon>
        <taxon>Viridiplantae</taxon>
        <taxon>Streptophyta</taxon>
        <taxon>Embryophyta</taxon>
        <taxon>Tracheophyta</taxon>
        <taxon>Spermatophyta</taxon>
        <taxon>Magnoliopsida</taxon>
        <taxon>Ranunculales</taxon>
        <taxon>Ranunculaceae</taxon>
        <taxon>Coptidoideae</taxon>
        <taxon>Coptis</taxon>
    </lineage>
</organism>
<evidence type="ECO:0000313" key="4">
    <source>
        <dbReference type="EMBL" id="KAF9606266.1"/>
    </source>
</evidence>
<dbReference type="InterPro" id="IPR002939">
    <property type="entry name" value="DnaJ_C"/>
</dbReference>
<gene>
    <name evidence="4" type="ORF">IFM89_024087</name>
</gene>